<organism evidence="1">
    <name type="scientific">Anopheles darlingi</name>
    <name type="common">Mosquito</name>
    <dbReference type="NCBI Taxonomy" id="43151"/>
    <lineage>
        <taxon>Eukaryota</taxon>
        <taxon>Metazoa</taxon>
        <taxon>Ecdysozoa</taxon>
        <taxon>Arthropoda</taxon>
        <taxon>Hexapoda</taxon>
        <taxon>Insecta</taxon>
        <taxon>Pterygota</taxon>
        <taxon>Neoptera</taxon>
        <taxon>Endopterygota</taxon>
        <taxon>Diptera</taxon>
        <taxon>Nematocera</taxon>
        <taxon>Culicoidea</taxon>
        <taxon>Culicidae</taxon>
        <taxon>Anophelinae</taxon>
        <taxon>Anopheles</taxon>
    </lineage>
</organism>
<dbReference type="AlphaFoldDB" id="A0A2M4CWE6"/>
<accession>A0A2M4CWE6</accession>
<evidence type="ECO:0000313" key="1">
    <source>
        <dbReference type="EMBL" id="MBW69585.1"/>
    </source>
</evidence>
<proteinExistence type="predicted"/>
<reference evidence="1" key="1">
    <citation type="submission" date="2018-01" db="EMBL/GenBank/DDBJ databases">
        <title>An insight into the sialome of Amazonian anophelines.</title>
        <authorList>
            <person name="Ribeiro J.M."/>
            <person name="Scarpassa V."/>
            <person name="Calvo E."/>
        </authorList>
    </citation>
    <scope>NUCLEOTIDE SEQUENCE</scope>
</reference>
<protein>
    <submittedName>
        <fullName evidence="1">Uncharacterized protein</fullName>
    </submittedName>
</protein>
<sequence length="140" mass="16157">MQSSSSTWRRRTMRRVLSLGTTIFCRCRSIVRRKRSPRSAPVPSSSAKWPISSIAICTIGWYTLRTRATRIRSSIMVTVGCLTFFSTTKHPACALSTSSWPDTHRLRSIFHFLYTPALVRRYVRLTIRNCWMLTTVGLLR</sequence>
<name>A0A2M4CWE6_ANODA</name>
<dbReference type="EMBL" id="GGFL01005407">
    <property type="protein sequence ID" value="MBW69585.1"/>
    <property type="molecule type" value="Transcribed_RNA"/>
</dbReference>